<dbReference type="SUPFAM" id="SSF52266">
    <property type="entry name" value="SGNH hydrolase"/>
    <property type="match status" value="1"/>
</dbReference>
<evidence type="ECO:0000313" key="3">
    <source>
        <dbReference type="EMBL" id="RZU54624.1"/>
    </source>
</evidence>
<proteinExistence type="predicted"/>
<keyword evidence="4" id="KW-1185">Reference proteome</keyword>
<gene>
    <name evidence="3" type="ORF">EV385_6575</name>
</gene>
<evidence type="ECO:0000259" key="2">
    <source>
        <dbReference type="Pfam" id="PF13472"/>
    </source>
</evidence>
<protein>
    <submittedName>
        <fullName evidence="3">Lysophospholipase L1-like esterase</fullName>
    </submittedName>
</protein>
<dbReference type="OrthoDB" id="8215557at2"/>
<comment type="caution">
    <text evidence="3">The sequence shown here is derived from an EMBL/GenBank/DDBJ whole genome shotgun (WGS) entry which is preliminary data.</text>
</comment>
<evidence type="ECO:0000313" key="4">
    <source>
        <dbReference type="Proteomes" id="UP000292564"/>
    </source>
</evidence>
<reference evidence="3 4" key="1">
    <citation type="submission" date="2019-02" db="EMBL/GenBank/DDBJ databases">
        <title>Sequencing the genomes of 1000 actinobacteria strains.</title>
        <authorList>
            <person name="Klenk H.-P."/>
        </authorList>
    </citation>
    <scope>NUCLEOTIDE SEQUENCE [LARGE SCALE GENOMIC DNA]</scope>
    <source>
        <strain evidence="3 4">DSM 45162</strain>
    </source>
</reference>
<feature type="domain" description="SGNH hydrolase-type esterase" evidence="2">
    <location>
        <begin position="65"/>
        <end position="257"/>
    </location>
</feature>
<name>A0A4Q7ZUG0_9ACTN</name>
<feature type="region of interest" description="Disordered" evidence="1">
    <location>
        <begin position="229"/>
        <end position="250"/>
    </location>
</feature>
<dbReference type="EMBL" id="SHKY01000001">
    <property type="protein sequence ID" value="RZU54624.1"/>
    <property type="molecule type" value="Genomic_DNA"/>
</dbReference>
<accession>A0A4Q7ZUG0</accession>
<dbReference type="Gene3D" id="3.40.50.1110">
    <property type="entry name" value="SGNH hydrolase"/>
    <property type="match status" value="1"/>
</dbReference>
<dbReference type="Proteomes" id="UP000292564">
    <property type="component" value="Unassembled WGS sequence"/>
</dbReference>
<organism evidence="3 4">
    <name type="scientific">Krasilnikovia cinnamomea</name>
    <dbReference type="NCBI Taxonomy" id="349313"/>
    <lineage>
        <taxon>Bacteria</taxon>
        <taxon>Bacillati</taxon>
        <taxon>Actinomycetota</taxon>
        <taxon>Actinomycetes</taxon>
        <taxon>Micromonosporales</taxon>
        <taxon>Micromonosporaceae</taxon>
        <taxon>Krasilnikovia</taxon>
    </lineage>
</organism>
<dbReference type="Pfam" id="PF13472">
    <property type="entry name" value="Lipase_GDSL_2"/>
    <property type="match status" value="1"/>
</dbReference>
<dbReference type="AlphaFoldDB" id="A0A4Q7ZUG0"/>
<dbReference type="CDD" id="cd00229">
    <property type="entry name" value="SGNH_hydrolase"/>
    <property type="match status" value="1"/>
</dbReference>
<sequence length="271" mass="27407">MSVLAAAGLEPNPPAGTYPGWGALTGGSGRVIRRILALAGVAVLGGCAAAQAPAPPPPAVTVVTFGDSVAAGTDCDCTPFPDLYARRLGARSLNLAQPGSTAEEVTAEMDTEEGTDAVRGASVVLLMAGANDLADAFEAGTGERGYAQAADVVQREITAAVARVRELRGPDCEVLVLGYWNVVEDGDVARTDYGANGVAEAASATRYADDALRRAAAAGGAAYLDTSAALRGPDGRANPTDLLAEDGDHPNARGQEAIAAAVYDVLPHPPQ</sequence>
<dbReference type="InterPro" id="IPR013830">
    <property type="entry name" value="SGNH_hydro"/>
</dbReference>
<evidence type="ECO:0000256" key="1">
    <source>
        <dbReference type="SAM" id="MobiDB-lite"/>
    </source>
</evidence>
<dbReference type="InterPro" id="IPR036514">
    <property type="entry name" value="SGNH_hydro_sf"/>
</dbReference>